<feature type="region of interest" description="Disordered" evidence="1">
    <location>
        <begin position="417"/>
        <end position="466"/>
    </location>
</feature>
<evidence type="ECO:0000256" key="1">
    <source>
        <dbReference type="SAM" id="MobiDB-lite"/>
    </source>
</evidence>
<feature type="compositionally biased region" description="Acidic residues" evidence="1">
    <location>
        <begin position="667"/>
        <end position="681"/>
    </location>
</feature>
<feature type="signal peptide" evidence="3">
    <location>
        <begin position="1"/>
        <end position="20"/>
    </location>
</feature>
<feature type="domain" description="Pyrroloquinoline quinone-dependent pyranose dehydrogenase beta-propeller" evidence="4">
    <location>
        <begin position="32"/>
        <end position="418"/>
    </location>
</feature>
<comment type="caution">
    <text evidence="5">The sequence shown here is derived from an EMBL/GenBank/DDBJ whole genome shotgun (WGS) entry which is preliminary data.</text>
</comment>
<evidence type="ECO:0000256" key="3">
    <source>
        <dbReference type="SAM" id="SignalP"/>
    </source>
</evidence>
<accession>A0A8K0X1N0</accession>
<dbReference type="InterPro" id="IPR054539">
    <property type="entry name" value="Beta-prop_PDH"/>
</dbReference>
<keyword evidence="2" id="KW-1133">Transmembrane helix</keyword>
<name>A0A8K0X1N0_9PEZI</name>
<proteinExistence type="predicted"/>
<organism evidence="5 6">
    <name type="scientific">Plectosphaerella cucumerina</name>
    <dbReference type="NCBI Taxonomy" id="40658"/>
    <lineage>
        <taxon>Eukaryota</taxon>
        <taxon>Fungi</taxon>
        <taxon>Dikarya</taxon>
        <taxon>Ascomycota</taxon>
        <taxon>Pezizomycotina</taxon>
        <taxon>Sordariomycetes</taxon>
        <taxon>Hypocreomycetidae</taxon>
        <taxon>Glomerellales</taxon>
        <taxon>Plectosphaerellaceae</taxon>
        <taxon>Plectosphaerella</taxon>
    </lineage>
</organism>
<sequence length="707" mass="76406">MPSLGRLIISLLAASATAAAQCVQQPSPRFSPQMASGYQSKLVLSGLQSPRHLVFDSQGALLIASGAGIQHIRLSDASGTDVCVTQQRQLISNTRLSHGIALSGDGRTLYASSATEVFAYPYDPAAGTVGSPRTLITIPTQGGYHQTRTLYIPRNNPNTLLVSVGSDDNLDTATTNPSTGRSMIRAFDLTTLTGSAVTYNSGALFGWGLRNSVGIGENPRTGEIWSVENGLDNMMRGTTDVHNDSPGEELNFHGRVNDTSGRFGANYGYPNCHPVWETASIPGFQVGSQVVQGQPSGQFTDAYCQSQPVAPRITFPSHTAPLDVKFSPDGLTAYITFHGSWNRSPADGYRLSRIDFGPDGQPVQPSNSRSAEVRVMQNPNNSACPSGCFRPVGLAWDPRVSSRIFMTSDSTGELYVVTVPGGGTTPPPPSSTATHDSCSSAHDIGSASPSDDGRAPSDRVPGAEVGTVRRSRMDGLHVVRVTLDMPAAERMVLAVAYDRPLIITSTNKPHTTPSTMPPFPSLNRILARQRTTDENLIVPTEYGAINPNLSSIAIAGIVLGSVGGFLLLLWLFYGCCASIGPPVGYRTAQYGTSRVTVDRSYRSRSSRSRHHRPRRHSSGRPRVYATETTRVRETTTGGPVIVEAEPVPMQERPRGASRAPPPPRMVDEDDSEEESEDEVVVIEERTPPRRQRRQSSRYDERRRSRDY</sequence>
<dbReference type="Gene3D" id="2.120.10.30">
    <property type="entry name" value="TolB, C-terminal domain"/>
    <property type="match status" value="1"/>
</dbReference>
<dbReference type="InterPro" id="IPR011041">
    <property type="entry name" value="Quinoprot_gluc/sorb_DH_b-prop"/>
</dbReference>
<keyword evidence="3" id="KW-0732">Signal</keyword>
<keyword evidence="2" id="KW-0812">Transmembrane</keyword>
<feature type="transmembrane region" description="Helical" evidence="2">
    <location>
        <begin position="552"/>
        <end position="573"/>
    </location>
</feature>
<dbReference type="SUPFAM" id="SSF50952">
    <property type="entry name" value="Soluble quinoprotein glucose dehydrogenase"/>
    <property type="match status" value="1"/>
</dbReference>
<feature type="compositionally biased region" description="Polar residues" evidence="1">
    <location>
        <begin position="431"/>
        <end position="440"/>
    </location>
</feature>
<keyword evidence="2" id="KW-0472">Membrane</keyword>
<dbReference type="AlphaFoldDB" id="A0A8K0X1N0"/>
<dbReference type="Pfam" id="PF22807">
    <property type="entry name" value="TrAA12"/>
    <property type="match status" value="1"/>
</dbReference>
<feature type="chain" id="PRO_5035435180" description="Pyrroloquinoline quinone-dependent pyranose dehydrogenase beta-propeller domain-containing protein" evidence="3">
    <location>
        <begin position="21"/>
        <end position="707"/>
    </location>
</feature>
<feature type="region of interest" description="Disordered" evidence="1">
    <location>
        <begin position="596"/>
        <end position="707"/>
    </location>
</feature>
<gene>
    <name evidence="5" type="ORF">B0T11DRAFT_320680</name>
</gene>
<dbReference type="OrthoDB" id="507128at2759"/>
<evidence type="ECO:0000259" key="4">
    <source>
        <dbReference type="Pfam" id="PF22807"/>
    </source>
</evidence>
<evidence type="ECO:0000256" key="2">
    <source>
        <dbReference type="SAM" id="Phobius"/>
    </source>
</evidence>
<dbReference type="Proteomes" id="UP000813385">
    <property type="component" value="Unassembled WGS sequence"/>
</dbReference>
<dbReference type="EMBL" id="JAGPXD010000005">
    <property type="protein sequence ID" value="KAH7353768.1"/>
    <property type="molecule type" value="Genomic_DNA"/>
</dbReference>
<dbReference type="InterPro" id="IPR011042">
    <property type="entry name" value="6-blade_b-propeller_TolB-like"/>
</dbReference>
<protein>
    <recommendedName>
        <fullName evidence="4">Pyrroloquinoline quinone-dependent pyranose dehydrogenase beta-propeller domain-containing protein</fullName>
    </recommendedName>
</protein>
<feature type="compositionally biased region" description="Basic and acidic residues" evidence="1">
    <location>
        <begin position="696"/>
        <end position="707"/>
    </location>
</feature>
<feature type="compositionally biased region" description="Basic residues" evidence="1">
    <location>
        <begin position="602"/>
        <end position="619"/>
    </location>
</feature>
<evidence type="ECO:0000313" key="5">
    <source>
        <dbReference type="EMBL" id="KAH7353768.1"/>
    </source>
</evidence>
<evidence type="ECO:0000313" key="6">
    <source>
        <dbReference type="Proteomes" id="UP000813385"/>
    </source>
</evidence>
<reference evidence="5" key="1">
    <citation type="journal article" date="2021" name="Nat. Commun.">
        <title>Genetic determinants of endophytism in the Arabidopsis root mycobiome.</title>
        <authorList>
            <person name="Mesny F."/>
            <person name="Miyauchi S."/>
            <person name="Thiergart T."/>
            <person name="Pickel B."/>
            <person name="Atanasova L."/>
            <person name="Karlsson M."/>
            <person name="Huettel B."/>
            <person name="Barry K.W."/>
            <person name="Haridas S."/>
            <person name="Chen C."/>
            <person name="Bauer D."/>
            <person name="Andreopoulos W."/>
            <person name="Pangilinan J."/>
            <person name="LaButti K."/>
            <person name="Riley R."/>
            <person name="Lipzen A."/>
            <person name="Clum A."/>
            <person name="Drula E."/>
            <person name="Henrissat B."/>
            <person name="Kohler A."/>
            <person name="Grigoriev I.V."/>
            <person name="Martin F.M."/>
            <person name="Hacquard S."/>
        </authorList>
    </citation>
    <scope>NUCLEOTIDE SEQUENCE</scope>
    <source>
        <strain evidence="5">MPI-CAGE-AT-0016</strain>
    </source>
</reference>
<keyword evidence="6" id="KW-1185">Reference proteome</keyword>